<feature type="signal peptide" evidence="20">
    <location>
        <begin position="1"/>
        <end position="22"/>
    </location>
</feature>
<accession>A0A1M7H7G3</accession>
<evidence type="ECO:0000256" key="14">
    <source>
        <dbReference type="ARBA" id="ARBA00023288"/>
    </source>
</evidence>
<keyword evidence="12" id="KW-0472">Membrane</keyword>
<feature type="binding site" evidence="19">
    <location>
        <position position="299"/>
    </location>
    <ligand>
        <name>Mg(2+)</name>
        <dbReference type="ChEBI" id="CHEBI:18420"/>
    </ligand>
</feature>
<evidence type="ECO:0000256" key="1">
    <source>
        <dbReference type="ARBA" id="ARBA00008282"/>
    </source>
</evidence>
<evidence type="ECO:0000256" key="4">
    <source>
        <dbReference type="ARBA" id="ARBA00022475"/>
    </source>
</evidence>
<name>A0A1M7H7G3_9GAMM</name>
<comment type="subcellular location">
    <subcellularLocation>
        <location evidence="17 20">Cell inner membrane</location>
        <topology evidence="17 20">Lipid-anchor</topology>
        <orientation evidence="17 20">Periplasmic side</orientation>
    </subcellularLocation>
</comment>
<protein>
    <recommendedName>
        <fullName evidence="3 18">FAD:protein FMN transferase</fullName>
        <ecNumber evidence="2 18">2.7.1.180</ecNumber>
    </recommendedName>
    <alternativeName>
        <fullName evidence="15 18">Flavin transferase</fullName>
    </alternativeName>
</protein>
<feature type="binding site" evidence="19">
    <location>
        <position position="183"/>
    </location>
    <ligand>
        <name>Mg(2+)</name>
        <dbReference type="ChEBI" id="CHEBI:18420"/>
    </ligand>
</feature>
<dbReference type="Gene3D" id="3.10.520.10">
    <property type="entry name" value="ApbE-like domains"/>
    <property type="match status" value="1"/>
</dbReference>
<dbReference type="GO" id="GO:0005886">
    <property type="term" value="C:plasma membrane"/>
    <property type="evidence" value="ECO:0007669"/>
    <property type="project" value="UniProtKB-SubCell"/>
</dbReference>
<dbReference type="InterPro" id="IPR003374">
    <property type="entry name" value="ApbE-like_sf"/>
</dbReference>
<dbReference type="GO" id="GO:0016740">
    <property type="term" value="F:transferase activity"/>
    <property type="evidence" value="ECO:0007669"/>
    <property type="project" value="UniProtKB-UniRule"/>
</dbReference>
<evidence type="ECO:0000256" key="6">
    <source>
        <dbReference type="ARBA" id="ARBA00022630"/>
    </source>
</evidence>
<comment type="similarity">
    <text evidence="1 18 20">Belongs to the ApbE family.</text>
</comment>
<comment type="catalytic activity">
    <reaction evidence="16 18 20">
        <text>L-threonyl-[protein] + FAD = FMN-L-threonyl-[protein] + AMP + H(+)</text>
        <dbReference type="Rhea" id="RHEA:36847"/>
        <dbReference type="Rhea" id="RHEA-COMP:11060"/>
        <dbReference type="Rhea" id="RHEA-COMP:11061"/>
        <dbReference type="ChEBI" id="CHEBI:15378"/>
        <dbReference type="ChEBI" id="CHEBI:30013"/>
        <dbReference type="ChEBI" id="CHEBI:57692"/>
        <dbReference type="ChEBI" id="CHEBI:74257"/>
        <dbReference type="ChEBI" id="CHEBI:456215"/>
        <dbReference type="EC" id="2.7.1.180"/>
    </reaction>
</comment>
<keyword evidence="11 18" id="KW-0460">Magnesium</keyword>
<keyword evidence="14 20" id="KW-0449">Lipoprotein</keyword>
<keyword evidence="13" id="KW-0564">Palmitate</keyword>
<dbReference type="EMBL" id="LT670847">
    <property type="protein sequence ID" value="SHM24269.1"/>
    <property type="molecule type" value="Genomic_DNA"/>
</dbReference>
<evidence type="ECO:0000256" key="9">
    <source>
        <dbReference type="ARBA" id="ARBA00022729"/>
    </source>
</evidence>
<evidence type="ECO:0000256" key="2">
    <source>
        <dbReference type="ARBA" id="ARBA00011955"/>
    </source>
</evidence>
<dbReference type="PANTHER" id="PTHR30040:SF2">
    <property type="entry name" value="FAD:PROTEIN FMN TRANSFERASE"/>
    <property type="match status" value="1"/>
</dbReference>
<dbReference type="OrthoDB" id="9778595at2"/>
<evidence type="ECO:0000256" key="18">
    <source>
        <dbReference type="PIRNR" id="PIRNR006268"/>
    </source>
</evidence>
<organism evidence="21 22">
    <name type="scientific">Vreelandella subglaciescola</name>
    <dbReference type="NCBI Taxonomy" id="29571"/>
    <lineage>
        <taxon>Bacteria</taxon>
        <taxon>Pseudomonadati</taxon>
        <taxon>Pseudomonadota</taxon>
        <taxon>Gammaproteobacteria</taxon>
        <taxon>Oceanospirillales</taxon>
        <taxon>Halomonadaceae</taxon>
        <taxon>Vreelandella</taxon>
    </lineage>
</organism>
<dbReference type="RefSeq" id="WP_079553222.1">
    <property type="nucleotide sequence ID" value="NZ_LT670847.1"/>
</dbReference>
<evidence type="ECO:0000256" key="17">
    <source>
        <dbReference type="ARBA" id="ARBA00060485"/>
    </source>
</evidence>
<evidence type="ECO:0000256" key="10">
    <source>
        <dbReference type="ARBA" id="ARBA00022827"/>
    </source>
</evidence>
<comment type="cofactor">
    <cofactor evidence="19">
        <name>Mg(2+)</name>
        <dbReference type="ChEBI" id="CHEBI:18420"/>
    </cofactor>
    <cofactor evidence="19">
        <name>Mn(2+)</name>
        <dbReference type="ChEBI" id="CHEBI:29035"/>
    </cofactor>
    <text evidence="19">Magnesium. Can also use manganese.</text>
</comment>
<dbReference type="PROSITE" id="PS51257">
    <property type="entry name" value="PROKAR_LIPOPROTEIN"/>
    <property type="match status" value="1"/>
</dbReference>
<evidence type="ECO:0000256" key="16">
    <source>
        <dbReference type="ARBA" id="ARBA00048540"/>
    </source>
</evidence>
<dbReference type="PANTHER" id="PTHR30040">
    <property type="entry name" value="THIAMINE BIOSYNTHESIS LIPOPROTEIN APBE"/>
    <property type="match status" value="1"/>
</dbReference>
<keyword evidence="5 20" id="KW-0997">Cell inner membrane</keyword>
<evidence type="ECO:0000256" key="11">
    <source>
        <dbReference type="ARBA" id="ARBA00022842"/>
    </source>
</evidence>
<reference evidence="21 22" key="1">
    <citation type="submission" date="2016-11" db="EMBL/GenBank/DDBJ databases">
        <authorList>
            <person name="Jaros S."/>
            <person name="Januszkiewicz K."/>
            <person name="Wedrychowicz H."/>
        </authorList>
    </citation>
    <scope>NUCLEOTIDE SEQUENCE [LARGE SCALE GENOMIC DNA]</scope>
    <source>
        <strain evidence="21 22">ACAM 12</strain>
    </source>
</reference>
<dbReference type="AlphaFoldDB" id="A0A1M7H7G3"/>
<keyword evidence="9 20" id="KW-0732">Signal</keyword>
<evidence type="ECO:0000256" key="13">
    <source>
        <dbReference type="ARBA" id="ARBA00023139"/>
    </source>
</evidence>
<dbReference type="GO" id="GO:0046872">
    <property type="term" value="F:metal ion binding"/>
    <property type="evidence" value="ECO:0007669"/>
    <property type="project" value="UniProtKB-UniRule"/>
</dbReference>
<evidence type="ECO:0000256" key="20">
    <source>
        <dbReference type="RuleBase" id="RU363002"/>
    </source>
</evidence>
<keyword evidence="7 18" id="KW-0808">Transferase</keyword>
<dbReference type="Proteomes" id="UP000190911">
    <property type="component" value="Chromosome I"/>
</dbReference>
<dbReference type="FunFam" id="3.10.520.10:FF:000001">
    <property type="entry name" value="FAD:protein FMN transferase"/>
    <property type="match status" value="1"/>
</dbReference>
<evidence type="ECO:0000256" key="19">
    <source>
        <dbReference type="PIRSR" id="PIRSR006268-2"/>
    </source>
</evidence>
<feature type="binding site" evidence="19">
    <location>
        <position position="303"/>
    </location>
    <ligand>
        <name>Mg(2+)</name>
        <dbReference type="ChEBI" id="CHEBI:18420"/>
    </ligand>
</feature>
<keyword evidence="8 18" id="KW-0479">Metal-binding</keyword>
<dbReference type="PIRSF" id="PIRSF006268">
    <property type="entry name" value="ApbE"/>
    <property type="match status" value="1"/>
</dbReference>
<feature type="chain" id="PRO_5011820826" description="FAD:protein FMN transferase" evidence="20">
    <location>
        <begin position="23"/>
        <end position="368"/>
    </location>
</feature>
<keyword evidence="22" id="KW-1185">Reference proteome</keyword>
<dbReference type="InParanoid" id="A0A1M7H7G3"/>
<keyword evidence="10 18" id="KW-0274">FAD</keyword>
<keyword evidence="6 18" id="KW-0285">Flavoprotein</keyword>
<dbReference type="Pfam" id="PF02424">
    <property type="entry name" value="ApbE"/>
    <property type="match status" value="1"/>
</dbReference>
<evidence type="ECO:0000313" key="22">
    <source>
        <dbReference type="Proteomes" id="UP000190911"/>
    </source>
</evidence>
<evidence type="ECO:0000256" key="7">
    <source>
        <dbReference type="ARBA" id="ARBA00022679"/>
    </source>
</evidence>
<dbReference type="SUPFAM" id="SSF143631">
    <property type="entry name" value="ApbE-like"/>
    <property type="match status" value="1"/>
</dbReference>
<gene>
    <name evidence="21" type="ORF">SAMN05878437_1939</name>
</gene>
<dbReference type="STRING" id="29571.SAMN05878437_1939"/>
<sequence length="368" mass="39903">MRHITVRALAAGLGLIALALVAGCSQGEQTLTTPVSFEGGVFGSFYQVSVSDPLTQSDADALEEGFLAELESVDEAMSTYRDDSDLVAFNHAPLDEWQTLPAPLIKVMAISQQVARQSDGAFDVTIGGLVNLWSFGPEAEPKAIPDEDELDARLEQVGFDALNVDTDANRARRTRDVFVDLSAVAKGYGTDRVAHYLDQQGIENYLVNLGGDLITHGYRDADAQTPWHIGIEKPQAKQRSAQYVIPLSDMSVATSGDYRNYFEQDGQRFSHTIDPRTGRPITHSLASVTVVHPSNARADAWATAMTVLGDKEGMALAQALDLKVLMLIRDGDSWQSLASPAFAAFFGREFMADHQIKVADEPAADTQG</sequence>
<dbReference type="FunCoup" id="A0A1M7H7G3">
    <property type="interactions" value="87"/>
</dbReference>
<evidence type="ECO:0000313" key="21">
    <source>
        <dbReference type="EMBL" id="SHM24269.1"/>
    </source>
</evidence>
<evidence type="ECO:0000256" key="3">
    <source>
        <dbReference type="ARBA" id="ARBA00016337"/>
    </source>
</evidence>
<evidence type="ECO:0000256" key="8">
    <source>
        <dbReference type="ARBA" id="ARBA00022723"/>
    </source>
</evidence>
<proteinExistence type="inferred from homology"/>
<dbReference type="InterPro" id="IPR024932">
    <property type="entry name" value="ApbE"/>
</dbReference>
<comment type="function">
    <text evidence="20">Flavin transferase that catalyzes the transfer of the FMN moiety of FAD and its covalent binding to the hydroxyl group of a threonine residue in a target flavoprotein.</text>
</comment>
<keyword evidence="4" id="KW-1003">Cell membrane</keyword>
<evidence type="ECO:0000256" key="15">
    <source>
        <dbReference type="ARBA" id="ARBA00031306"/>
    </source>
</evidence>
<evidence type="ECO:0000256" key="12">
    <source>
        <dbReference type="ARBA" id="ARBA00023136"/>
    </source>
</evidence>
<evidence type="ECO:0000256" key="5">
    <source>
        <dbReference type="ARBA" id="ARBA00022519"/>
    </source>
</evidence>
<dbReference type="EC" id="2.7.1.180" evidence="2 18"/>